<feature type="domain" description="DUF4246" evidence="1">
    <location>
        <begin position="61"/>
        <end position="157"/>
    </location>
</feature>
<evidence type="ECO:0000313" key="2">
    <source>
        <dbReference type="EMBL" id="KAF7354716.1"/>
    </source>
</evidence>
<evidence type="ECO:0000313" key="3">
    <source>
        <dbReference type="Proteomes" id="UP000623467"/>
    </source>
</evidence>
<dbReference type="PANTHER" id="PTHR33119">
    <property type="entry name" value="IFI3P"/>
    <property type="match status" value="1"/>
</dbReference>
<reference evidence="2" key="1">
    <citation type="submission" date="2020-05" db="EMBL/GenBank/DDBJ databases">
        <title>Mycena genomes resolve the evolution of fungal bioluminescence.</title>
        <authorList>
            <person name="Tsai I.J."/>
        </authorList>
    </citation>
    <scope>NUCLEOTIDE SEQUENCE</scope>
    <source>
        <strain evidence="2">160909Yilan</strain>
    </source>
</reference>
<dbReference type="AlphaFoldDB" id="A0A8H7D0J5"/>
<dbReference type="PANTHER" id="PTHR33119:SF1">
    <property type="entry name" value="FE2OG DIOXYGENASE DOMAIN-CONTAINING PROTEIN"/>
    <property type="match status" value="1"/>
</dbReference>
<sequence length="279" mass="31887">MAGYNFKYAGDTVPCIWSKGRPNIEDCITNAEYTKICEEAPKVLLETHEEYTGELEKTIAPYSLRGKTIRCIIKLANIHLTPENPAYKGGSWHVEAMLNERIVASGIYYYEEENIPESRLVFCVTTGSPTYCEQDDISCMQILYGLQRNSQRQQRGTLLYGLTYISIASRHSVFSTKPNQGTGQSWRYSSSIEPILSATNIPPQKAEWVFDTLEAKDDPGSLISRLPMELLSWICDNLPSTFMTLEDAEDYRLELVDERTDFVRDREADRSSRFNMCEH</sequence>
<dbReference type="InterPro" id="IPR025340">
    <property type="entry name" value="DUF4246"/>
</dbReference>
<dbReference type="Proteomes" id="UP000623467">
    <property type="component" value="Unassembled WGS sequence"/>
</dbReference>
<dbReference type="Pfam" id="PF14033">
    <property type="entry name" value="DUF4246"/>
    <property type="match status" value="1"/>
</dbReference>
<name>A0A8H7D0J5_9AGAR</name>
<dbReference type="OrthoDB" id="415532at2759"/>
<comment type="caution">
    <text evidence="2">The sequence shown here is derived from an EMBL/GenBank/DDBJ whole genome shotgun (WGS) entry which is preliminary data.</text>
</comment>
<keyword evidence="3" id="KW-1185">Reference proteome</keyword>
<evidence type="ECO:0000259" key="1">
    <source>
        <dbReference type="Pfam" id="PF14033"/>
    </source>
</evidence>
<accession>A0A8H7D0J5</accession>
<protein>
    <recommendedName>
        <fullName evidence="1">DUF4246 domain-containing protein</fullName>
    </recommendedName>
</protein>
<gene>
    <name evidence="2" type="ORF">MSAN_01385500</name>
</gene>
<dbReference type="EMBL" id="JACAZH010000011">
    <property type="protein sequence ID" value="KAF7354716.1"/>
    <property type="molecule type" value="Genomic_DNA"/>
</dbReference>
<proteinExistence type="predicted"/>
<organism evidence="2 3">
    <name type="scientific">Mycena sanguinolenta</name>
    <dbReference type="NCBI Taxonomy" id="230812"/>
    <lineage>
        <taxon>Eukaryota</taxon>
        <taxon>Fungi</taxon>
        <taxon>Dikarya</taxon>
        <taxon>Basidiomycota</taxon>
        <taxon>Agaricomycotina</taxon>
        <taxon>Agaricomycetes</taxon>
        <taxon>Agaricomycetidae</taxon>
        <taxon>Agaricales</taxon>
        <taxon>Marasmiineae</taxon>
        <taxon>Mycenaceae</taxon>
        <taxon>Mycena</taxon>
    </lineage>
</organism>
<dbReference type="InterPro" id="IPR049192">
    <property type="entry name" value="DUF4246_C"/>
</dbReference>